<dbReference type="HOGENOM" id="CLU_3270770_0_0_6"/>
<reference evidence="1 2" key="1">
    <citation type="submission" date="2014-01" db="EMBL/GenBank/DDBJ databases">
        <title>Full genme sequencing of cellulolytic bacterium Gynuella sunshinyii YC6258T gen. nov., sp. nov.</title>
        <authorList>
            <person name="Khan H."/>
            <person name="Chung E.J."/>
            <person name="Chung Y.R."/>
        </authorList>
    </citation>
    <scope>NUCLEOTIDE SEQUENCE [LARGE SCALE GENOMIC DNA]</scope>
    <source>
        <strain evidence="1 2">YC6258</strain>
    </source>
</reference>
<dbReference type="Proteomes" id="UP000032266">
    <property type="component" value="Chromosome"/>
</dbReference>
<accession>A0A0C5VTX8</accession>
<sequence length="41" mass="4619">MKHAGLADRLCQVAEEGCLPSSKHESQMYDLHFSSNANHFE</sequence>
<dbReference type="AlphaFoldDB" id="A0A0C5VTX8"/>
<organism evidence="1 2">
    <name type="scientific">Gynuella sunshinyii YC6258</name>
    <dbReference type="NCBI Taxonomy" id="1445510"/>
    <lineage>
        <taxon>Bacteria</taxon>
        <taxon>Pseudomonadati</taxon>
        <taxon>Pseudomonadota</taxon>
        <taxon>Gammaproteobacteria</taxon>
        <taxon>Oceanospirillales</taxon>
        <taxon>Saccharospirillaceae</taxon>
        <taxon>Gynuella</taxon>
    </lineage>
</organism>
<keyword evidence="2" id="KW-1185">Reference proteome</keyword>
<dbReference type="KEGG" id="gsn:YC6258_01755"/>
<protein>
    <submittedName>
        <fullName evidence="1">Uncharacterized protein</fullName>
    </submittedName>
</protein>
<name>A0A0C5VTX8_9GAMM</name>
<evidence type="ECO:0000313" key="1">
    <source>
        <dbReference type="EMBL" id="AJQ93799.1"/>
    </source>
</evidence>
<dbReference type="STRING" id="1445510.YC6258_01755"/>
<proteinExistence type="predicted"/>
<evidence type="ECO:0000313" key="2">
    <source>
        <dbReference type="Proteomes" id="UP000032266"/>
    </source>
</evidence>
<dbReference type="EMBL" id="CP007142">
    <property type="protein sequence ID" value="AJQ93799.1"/>
    <property type="molecule type" value="Genomic_DNA"/>
</dbReference>
<gene>
    <name evidence="1" type="ORF">YC6258_01755</name>
</gene>